<dbReference type="PANTHER" id="PTHR10628">
    <property type="entry name" value="SIALIDASE"/>
    <property type="match status" value="1"/>
</dbReference>
<keyword evidence="4" id="KW-1133">Transmembrane helix</keyword>
<evidence type="ECO:0000256" key="5">
    <source>
        <dbReference type="SAM" id="SignalP"/>
    </source>
</evidence>
<name>A0ABS9SN94_9BACT</name>
<dbReference type="InterPro" id="IPR036278">
    <property type="entry name" value="Sialidase_sf"/>
</dbReference>
<keyword evidence="5" id="KW-0732">Signal</keyword>
<dbReference type="PANTHER" id="PTHR10628:SF30">
    <property type="entry name" value="EXO-ALPHA-SIALIDASE"/>
    <property type="match status" value="1"/>
</dbReference>
<proteinExistence type="inferred from homology"/>
<evidence type="ECO:0000259" key="6">
    <source>
        <dbReference type="Pfam" id="PF13088"/>
    </source>
</evidence>
<keyword evidence="4" id="KW-0812">Transmembrane</keyword>
<keyword evidence="4" id="KW-0472">Membrane</keyword>
<comment type="similarity">
    <text evidence="2">Belongs to the glycosyl hydrolase 33 family.</text>
</comment>
<dbReference type="EMBL" id="JAKWBL010000004">
    <property type="protein sequence ID" value="MCH5599815.1"/>
    <property type="molecule type" value="Genomic_DNA"/>
</dbReference>
<dbReference type="InterPro" id="IPR011040">
    <property type="entry name" value="Sialidase"/>
</dbReference>
<dbReference type="InterPro" id="IPR026856">
    <property type="entry name" value="Sialidase_fam"/>
</dbReference>
<dbReference type="CDD" id="cd15482">
    <property type="entry name" value="Sialidase_non-viral"/>
    <property type="match status" value="1"/>
</dbReference>
<dbReference type="Pfam" id="PF13088">
    <property type="entry name" value="BNR_2"/>
    <property type="match status" value="1"/>
</dbReference>
<feature type="signal peptide" evidence="5">
    <location>
        <begin position="1"/>
        <end position="18"/>
    </location>
</feature>
<evidence type="ECO:0000313" key="7">
    <source>
        <dbReference type="EMBL" id="MCH5599815.1"/>
    </source>
</evidence>
<dbReference type="EC" id="3.2.1.18" evidence="3"/>
<feature type="domain" description="Sialidase" evidence="6">
    <location>
        <begin position="70"/>
        <end position="242"/>
    </location>
</feature>
<organism evidence="7 8">
    <name type="scientific">Niabella ginsengisoli</name>
    <dbReference type="NCBI Taxonomy" id="522298"/>
    <lineage>
        <taxon>Bacteria</taxon>
        <taxon>Pseudomonadati</taxon>
        <taxon>Bacteroidota</taxon>
        <taxon>Chitinophagia</taxon>
        <taxon>Chitinophagales</taxon>
        <taxon>Chitinophagaceae</taxon>
        <taxon>Niabella</taxon>
    </lineage>
</organism>
<keyword evidence="7" id="KW-0378">Hydrolase</keyword>
<evidence type="ECO:0000256" key="3">
    <source>
        <dbReference type="ARBA" id="ARBA00012733"/>
    </source>
</evidence>
<dbReference type="SUPFAM" id="SSF50939">
    <property type="entry name" value="Sialidases"/>
    <property type="match status" value="1"/>
</dbReference>
<evidence type="ECO:0000256" key="4">
    <source>
        <dbReference type="SAM" id="Phobius"/>
    </source>
</evidence>
<sequence length="324" mass="36626">MRYLFLLMLLLGCSFIRAQDISQTLVWPQPLPDDSIKEHFVYGLAVTKQGTILSFAEARLILGDASPHHIVMKRSLDNGANWEASQIIIKSENGSCYANPTPIVDSLTGAIYLFFARNYDNDSSDVFYITSKDDGLHWSDPIEVTPLFKNDPYQRNFHLPGPGHGIALSNGRLLLQVWHRHSIKISGSSRAYGVSTIYSDDHGKTWLAGNYARQTDSLQGNESRLLEISNGDVIMNARPGNSSKPQKDFYQLVKTMAKPGEHFMKALWKLFHQWIWALIRFLLTRKYIFLQVSHLAPAGVILYFLSVIMRVKPGKSPGLFVKEL</sequence>
<reference evidence="7 8" key="1">
    <citation type="submission" date="2022-02" db="EMBL/GenBank/DDBJ databases">
        <authorList>
            <person name="Min J."/>
        </authorList>
    </citation>
    <scope>NUCLEOTIDE SEQUENCE [LARGE SCALE GENOMIC DNA]</scope>
    <source>
        <strain evidence="7 8">GR10-1</strain>
    </source>
</reference>
<feature type="transmembrane region" description="Helical" evidence="4">
    <location>
        <begin position="287"/>
        <end position="305"/>
    </location>
</feature>
<comment type="catalytic activity">
    <reaction evidence="1">
        <text>Hydrolysis of alpha-(2-&gt;3)-, alpha-(2-&gt;6)-, alpha-(2-&gt;8)- glycosidic linkages of terminal sialic acid residues in oligosaccharides, glycoproteins, glycolipids, colominic acid and synthetic substrates.</text>
        <dbReference type="EC" id="3.2.1.18"/>
    </reaction>
</comment>
<accession>A0ABS9SN94</accession>
<feature type="chain" id="PRO_5046152321" description="exo-alpha-sialidase" evidence="5">
    <location>
        <begin position="19"/>
        <end position="324"/>
    </location>
</feature>
<keyword evidence="8" id="KW-1185">Reference proteome</keyword>
<evidence type="ECO:0000256" key="2">
    <source>
        <dbReference type="ARBA" id="ARBA00009348"/>
    </source>
</evidence>
<protein>
    <recommendedName>
        <fullName evidence="3">exo-alpha-sialidase</fullName>
        <ecNumber evidence="3">3.2.1.18</ecNumber>
    </recommendedName>
</protein>
<evidence type="ECO:0000256" key="1">
    <source>
        <dbReference type="ARBA" id="ARBA00000427"/>
    </source>
</evidence>
<dbReference type="GO" id="GO:0016787">
    <property type="term" value="F:hydrolase activity"/>
    <property type="evidence" value="ECO:0007669"/>
    <property type="project" value="UniProtKB-KW"/>
</dbReference>
<comment type="caution">
    <text evidence="7">The sequence shown here is derived from an EMBL/GenBank/DDBJ whole genome shotgun (WGS) entry which is preliminary data.</text>
</comment>
<evidence type="ECO:0000313" key="8">
    <source>
        <dbReference type="Proteomes" id="UP001202248"/>
    </source>
</evidence>
<gene>
    <name evidence="7" type="ORF">MKP09_18805</name>
</gene>
<dbReference type="Gene3D" id="2.120.10.10">
    <property type="match status" value="1"/>
</dbReference>
<dbReference type="Proteomes" id="UP001202248">
    <property type="component" value="Unassembled WGS sequence"/>
</dbReference>